<evidence type="ECO:0000259" key="2">
    <source>
        <dbReference type="PROSITE" id="PS50309"/>
    </source>
</evidence>
<evidence type="ECO:0000313" key="3">
    <source>
        <dbReference type="Proteomes" id="UP000093561"/>
    </source>
</evidence>
<reference evidence="3" key="1">
    <citation type="submission" date="2015-03" db="EMBL/GenBank/DDBJ databases">
        <title>Wuchereria bancrofti Genome Sequencing Papua New Guinea Strain.</title>
        <authorList>
            <person name="Small S.T."/>
            <person name="Serre D."/>
            <person name="Zimmerman P.A."/>
        </authorList>
    </citation>
    <scope>NUCLEOTIDE SEQUENCE [LARGE SCALE GENOMIC DNA]</scope>
    <source>
        <strain evidence="3">pt0022</strain>
    </source>
</reference>
<feature type="compositionally biased region" description="Polar residues" evidence="1">
    <location>
        <begin position="110"/>
        <end position="127"/>
    </location>
</feature>
<evidence type="ECO:0000313" key="4">
    <source>
        <dbReference type="WBParaSite" id="mrna-Wban_06813"/>
    </source>
</evidence>
<evidence type="ECO:0000256" key="1">
    <source>
        <dbReference type="SAM" id="MobiDB-lite"/>
    </source>
</evidence>
<dbReference type="SUPFAM" id="SSF89837">
    <property type="entry name" value="Doublecortin (DC)"/>
    <property type="match status" value="1"/>
</dbReference>
<proteinExistence type="predicted"/>
<dbReference type="InterPro" id="IPR036572">
    <property type="entry name" value="Doublecortin_dom_sf"/>
</dbReference>
<dbReference type="Gene3D" id="3.10.20.230">
    <property type="entry name" value="Doublecortin domain"/>
    <property type="match status" value="1"/>
</dbReference>
<dbReference type="WBParaSite" id="mrna-Wban_06813">
    <property type="protein sequence ID" value="mrna-Wban_06813"/>
    <property type="gene ID" value="Wban_06813"/>
</dbReference>
<feature type="compositionally biased region" description="Basic and acidic residues" evidence="1">
    <location>
        <begin position="96"/>
        <end position="108"/>
    </location>
</feature>
<reference evidence="4" key="3">
    <citation type="submission" date="2024-02" db="UniProtKB">
        <authorList>
            <consortium name="WormBaseParasite"/>
        </authorList>
    </citation>
    <scope>IDENTIFICATION</scope>
    <source>
        <strain evidence="4">pt0022</strain>
    </source>
</reference>
<dbReference type="InterPro" id="IPR003533">
    <property type="entry name" value="Doublecortin_dom"/>
</dbReference>
<sequence>MQELLDVINKEIGLTNGAKKLYTLNGELIQSVEQIIGDKEYVAATNVFKPLLYGQMKFITSTDKIDKLTKMNSEIASLASTKVLALRMSKSVEMKRDWRKESVAEKKSRNNMQSQRKLSDGNNNASKVEQTKAMKLVKESNVAKATISNTKGEAMKFISTNPSKSLLPAPIIKPSTALQTNAIKMNQTSSTICGELSKCSLLSTGQRPSTTSIKNRTPTPKPGAKLYQSEKGNVNNIAKGIIAFNYC</sequence>
<organism evidence="3 4">
    <name type="scientific">Wuchereria bancrofti</name>
    <dbReference type="NCBI Taxonomy" id="6293"/>
    <lineage>
        <taxon>Eukaryota</taxon>
        <taxon>Metazoa</taxon>
        <taxon>Ecdysozoa</taxon>
        <taxon>Nematoda</taxon>
        <taxon>Chromadorea</taxon>
        <taxon>Rhabditida</taxon>
        <taxon>Spirurina</taxon>
        <taxon>Spiruromorpha</taxon>
        <taxon>Filarioidea</taxon>
        <taxon>Onchocercidae</taxon>
        <taxon>Wuchereria</taxon>
    </lineage>
</organism>
<dbReference type="PROSITE" id="PS50309">
    <property type="entry name" value="DC"/>
    <property type="match status" value="1"/>
</dbReference>
<dbReference type="Proteomes" id="UP000093561">
    <property type="component" value="Unassembled WGS sequence"/>
</dbReference>
<reference evidence="3" key="2">
    <citation type="journal article" date="2016" name="Mol. Ecol.">
        <title>Population genomics of the filarial nematode parasite Wuchereria bancrofti from mosquitoes.</title>
        <authorList>
            <person name="Small S.T."/>
            <person name="Reimer L.J."/>
            <person name="Tisch D.J."/>
            <person name="King C.L."/>
            <person name="Christensen B.M."/>
            <person name="Siba P.M."/>
            <person name="Kazura J.W."/>
            <person name="Serre D."/>
            <person name="Zimmerman P.A."/>
        </authorList>
    </citation>
    <scope>NUCLEOTIDE SEQUENCE</scope>
    <source>
        <strain evidence="3">pt0022</strain>
    </source>
</reference>
<dbReference type="Pfam" id="PF03607">
    <property type="entry name" value="DCX"/>
    <property type="match status" value="1"/>
</dbReference>
<dbReference type="GO" id="GO:0035556">
    <property type="term" value="P:intracellular signal transduction"/>
    <property type="evidence" value="ECO:0007669"/>
    <property type="project" value="InterPro"/>
</dbReference>
<name>A0AAF5PXA0_WUCBA</name>
<feature type="domain" description="Doublecortin" evidence="2">
    <location>
        <begin position="1"/>
        <end position="54"/>
    </location>
</feature>
<feature type="region of interest" description="Disordered" evidence="1">
    <location>
        <begin position="96"/>
        <end position="127"/>
    </location>
</feature>
<protein>
    <recommendedName>
        <fullName evidence="2">Doublecortin domain-containing protein</fullName>
    </recommendedName>
</protein>
<dbReference type="AlphaFoldDB" id="A0AAF5PXA0"/>
<accession>A0AAF5PXA0</accession>